<feature type="compositionally biased region" description="Low complexity" evidence="1">
    <location>
        <begin position="136"/>
        <end position="151"/>
    </location>
</feature>
<dbReference type="InterPro" id="IPR001005">
    <property type="entry name" value="SANT/Myb"/>
</dbReference>
<organism evidence="3 4">
    <name type="scientific">Plectosphaerella plurivora</name>
    <dbReference type="NCBI Taxonomy" id="936078"/>
    <lineage>
        <taxon>Eukaryota</taxon>
        <taxon>Fungi</taxon>
        <taxon>Dikarya</taxon>
        <taxon>Ascomycota</taxon>
        <taxon>Pezizomycotina</taxon>
        <taxon>Sordariomycetes</taxon>
        <taxon>Hypocreomycetidae</taxon>
        <taxon>Glomerellales</taxon>
        <taxon>Plectosphaerellaceae</taxon>
        <taxon>Plectosphaerella</taxon>
    </lineage>
</organism>
<sequence length="488" mass="53231">MTAGDDWQGVFSDNMSDHYETKELQNGYFTGTSGSPFTGFPDRSYFSNQFYQYHQGNPQAIDPCHFDHSGNEGGGGTTNFMVSSTGNTVNGADYNVSSAPRSEYHMPDITSLSVFGTDFPMSHGLPIQQGSGSFPTGGDVSSGFGSFSSTSEPAAPAMSSSFGSAHTGDQSLGDHDVGFCSINAPANQATTGLGLVGEGWQGNNGTMSPKDLPLERAESVDSESFPDRSPPLLFEHEEDAEDEADDEETAQSVASSGKKSTAPAKSKQRKSLPDKAPRSRKSAPRRKAPEEALKAERDPEPSTPSPPRQKKPRVSPHKVLKSPQTKTPRSARTSAFSTRELRKAKDSQDAQDNQDAHYHENLAISPSSSRSAKDDFLLASKQKGMTYKEIRAAGGFTEAESTLRGRFRTLTKSKEERVRKPEWSDKDIQLLQKAVRAFGRVSETDAVVKVPWKQVAEYIHTRGGSYLFGNATCRKKWDELVMEKVRTE</sequence>
<dbReference type="Proteomes" id="UP000770015">
    <property type="component" value="Unassembled WGS sequence"/>
</dbReference>
<evidence type="ECO:0000313" key="3">
    <source>
        <dbReference type="EMBL" id="KAH6693475.1"/>
    </source>
</evidence>
<proteinExistence type="predicted"/>
<dbReference type="EMBL" id="JAGSXJ010000003">
    <property type="protein sequence ID" value="KAH6693475.1"/>
    <property type="molecule type" value="Genomic_DNA"/>
</dbReference>
<gene>
    <name evidence="3" type="ORF">F5X68DRAFT_273096</name>
</gene>
<keyword evidence="4" id="KW-1185">Reference proteome</keyword>
<evidence type="ECO:0000259" key="2">
    <source>
        <dbReference type="PROSITE" id="PS50090"/>
    </source>
</evidence>
<accession>A0A9P9AFC5</accession>
<dbReference type="AlphaFoldDB" id="A0A9P9AFC5"/>
<reference evidence="3" key="1">
    <citation type="journal article" date="2021" name="Nat. Commun.">
        <title>Genetic determinants of endophytism in the Arabidopsis root mycobiome.</title>
        <authorList>
            <person name="Mesny F."/>
            <person name="Miyauchi S."/>
            <person name="Thiergart T."/>
            <person name="Pickel B."/>
            <person name="Atanasova L."/>
            <person name="Karlsson M."/>
            <person name="Huettel B."/>
            <person name="Barry K.W."/>
            <person name="Haridas S."/>
            <person name="Chen C."/>
            <person name="Bauer D."/>
            <person name="Andreopoulos W."/>
            <person name="Pangilinan J."/>
            <person name="LaButti K."/>
            <person name="Riley R."/>
            <person name="Lipzen A."/>
            <person name="Clum A."/>
            <person name="Drula E."/>
            <person name="Henrissat B."/>
            <person name="Kohler A."/>
            <person name="Grigoriev I.V."/>
            <person name="Martin F.M."/>
            <person name="Hacquard S."/>
        </authorList>
    </citation>
    <scope>NUCLEOTIDE SEQUENCE</scope>
    <source>
        <strain evidence="3">MPI-SDFR-AT-0117</strain>
    </source>
</reference>
<name>A0A9P9AFC5_9PEZI</name>
<evidence type="ECO:0000313" key="4">
    <source>
        <dbReference type="Proteomes" id="UP000770015"/>
    </source>
</evidence>
<feature type="region of interest" description="Disordered" evidence="1">
    <location>
        <begin position="195"/>
        <end position="372"/>
    </location>
</feature>
<feature type="domain" description="Myb-like" evidence="2">
    <location>
        <begin position="415"/>
        <end position="481"/>
    </location>
</feature>
<feature type="compositionally biased region" description="Basic and acidic residues" evidence="1">
    <location>
        <begin position="339"/>
        <end position="360"/>
    </location>
</feature>
<feature type="compositionally biased region" description="Polar residues" evidence="1">
    <location>
        <begin position="158"/>
        <end position="169"/>
    </location>
</feature>
<protein>
    <recommendedName>
        <fullName evidence="2">Myb-like domain-containing protein</fullName>
    </recommendedName>
</protein>
<feature type="region of interest" description="Disordered" evidence="1">
    <location>
        <begin position="127"/>
        <end position="169"/>
    </location>
</feature>
<feature type="compositionally biased region" description="Basic and acidic residues" evidence="1">
    <location>
        <begin position="287"/>
        <end position="300"/>
    </location>
</feature>
<dbReference type="OrthoDB" id="3439209at2759"/>
<feature type="compositionally biased region" description="Acidic residues" evidence="1">
    <location>
        <begin position="236"/>
        <end position="249"/>
    </location>
</feature>
<feature type="compositionally biased region" description="Polar residues" evidence="1">
    <location>
        <begin position="250"/>
        <end position="259"/>
    </location>
</feature>
<feature type="compositionally biased region" description="Polar residues" evidence="1">
    <location>
        <begin position="322"/>
        <end position="337"/>
    </location>
</feature>
<evidence type="ECO:0000256" key="1">
    <source>
        <dbReference type="SAM" id="MobiDB-lite"/>
    </source>
</evidence>
<dbReference type="Gene3D" id="1.10.10.60">
    <property type="entry name" value="Homeodomain-like"/>
    <property type="match status" value="1"/>
</dbReference>
<feature type="compositionally biased region" description="Basic residues" evidence="1">
    <location>
        <begin position="308"/>
        <end position="320"/>
    </location>
</feature>
<comment type="caution">
    <text evidence="3">The sequence shown here is derived from an EMBL/GenBank/DDBJ whole genome shotgun (WGS) entry which is preliminary data.</text>
</comment>
<dbReference type="PROSITE" id="PS50090">
    <property type="entry name" value="MYB_LIKE"/>
    <property type="match status" value="1"/>
</dbReference>